<organism evidence="1 2">
    <name type="scientific">Penicillium desertorum</name>
    <dbReference type="NCBI Taxonomy" id="1303715"/>
    <lineage>
        <taxon>Eukaryota</taxon>
        <taxon>Fungi</taxon>
        <taxon>Dikarya</taxon>
        <taxon>Ascomycota</taxon>
        <taxon>Pezizomycotina</taxon>
        <taxon>Eurotiomycetes</taxon>
        <taxon>Eurotiomycetidae</taxon>
        <taxon>Eurotiales</taxon>
        <taxon>Aspergillaceae</taxon>
        <taxon>Penicillium</taxon>
    </lineage>
</organism>
<reference evidence="1" key="2">
    <citation type="journal article" date="2023" name="IMA Fungus">
        <title>Comparative genomic study of the Penicillium genus elucidates a diverse pangenome and 15 lateral gene transfer events.</title>
        <authorList>
            <person name="Petersen C."/>
            <person name="Sorensen T."/>
            <person name="Nielsen M.R."/>
            <person name="Sondergaard T.E."/>
            <person name="Sorensen J.L."/>
            <person name="Fitzpatrick D.A."/>
            <person name="Frisvad J.C."/>
            <person name="Nielsen K.L."/>
        </authorList>
    </citation>
    <scope>NUCLEOTIDE SEQUENCE</scope>
    <source>
        <strain evidence="1">IBT 17660</strain>
    </source>
</reference>
<dbReference type="EMBL" id="JAPWDO010000006">
    <property type="protein sequence ID" value="KAJ5466012.1"/>
    <property type="molecule type" value="Genomic_DNA"/>
</dbReference>
<evidence type="ECO:0000313" key="2">
    <source>
        <dbReference type="Proteomes" id="UP001147760"/>
    </source>
</evidence>
<protein>
    <submittedName>
        <fullName evidence="1">Uncharacterized protein</fullName>
    </submittedName>
</protein>
<evidence type="ECO:0000313" key="1">
    <source>
        <dbReference type="EMBL" id="KAJ5466012.1"/>
    </source>
</evidence>
<reference evidence="1" key="1">
    <citation type="submission" date="2022-12" db="EMBL/GenBank/DDBJ databases">
        <authorList>
            <person name="Petersen C."/>
        </authorList>
    </citation>
    <scope>NUCLEOTIDE SEQUENCE</scope>
    <source>
        <strain evidence="1">IBT 17660</strain>
    </source>
</reference>
<gene>
    <name evidence="1" type="ORF">N7530_009799</name>
</gene>
<dbReference type="AlphaFoldDB" id="A0A9W9WJS4"/>
<dbReference type="Proteomes" id="UP001147760">
    <property type="component" value="Unassembled WGS sequence"/>
</dbReference>
<sequence>MASTIATSLNSEVQICSDLFKDATASETLRRQTLSQYQLEEFTESMQNEWKRLTEWSNDLFRGYTGQNPLLHILECSFSYAETISTLLSELEAVLLEGPGIQ</sequence>
<keyword evidence="2" id="KW-1185">Reference proteome</keyword>
<accession>A0A9W9WJS4</accession>
<comment type="caution">
    <text evidence="1">The sequence shown here is derived from an EMBL/GenBank/DDBJ whole genome shotgun (WGS) entry which is preliminary data.</text>
</comment>
<proteinExistence type="predicted"/>
<name>A0A9W9WJS4_9EURO</name>